<dbReference type="PANTHER" id="PTHR43077">
    <property type="entry name" value="TRANSPORT PERMEASE YVFS-RELATED"/>
    <property type="match status" value="1"/>
</dbReference>
<protein>
    <submittedName>
        <fullName evidence="11">Doxorubicin resistance ABC transporter permease DrrB</fullName>
    </submittedName>
</protein>
<feature type="transmembrane region" description="Helical" evidence="9">
    <location>
        <begin position="199"/>
        <end position="218"/>
    </location>
</feature>
<dbReference type="GO" id="GO:0043190">
    <property type="term" value="C:ATP-binding cassette (ABC) transporter complex"/>
    <property type="evidence" value="ECO:0007669"/>
    <property type="project" value="InterPro"/>
</dbReference>
<evidence type="ECO:0000256" key="4">
    <source>
        <dbReference type="ARBA" id="ARBA00022692"/>
    </source>
</evidence>
<dbReference type="PANTHER" id="PTHR43077:SF8">
    <property type="entry name" value="DOXORUBICIN RESISTANCE ABC TRANSPORTER PERMEASE PROTEIN DRRB"/>
    <property type="match status" value="1"/>
</dbReference>
<evidence type="ECO:0000256" key="5">
    <source>
        <dbReference type="ARBA" id="ARBA00022989"/>
    </source>
</evidence>
<evidence type="ECO:0000256" key="9">
    <source>
        <dbReference type="SAM" id="Phobius"/>
    </source>
</evidence>
<evidence type="ECO:0000256" key="6">
    <source>
        <dbReference type="ARBA" id="ARBA00023136"/>
    </source>
</evidence>
<dbReference type="InterPro" id="IPR051328">
    <property type="entry name" value="T7SS_ABC-Transporter"/>
</dbReference>
<feature type="region of interest" description="Disordered" evidence="8">
    <location>
        <begin position="1"/>
        <end position="33"/>
    </location>
</feature>
<feature type="transmembrane region" description="Helical" evidence="9">
    <location>
        <begin position="266"/>
        <end position="284"/>
    </location>
</feature>
<name>A0A7I7QSE7_9MYCO</name>
<reference evidence="11 12" key="1">
    <citation type="journal article" date="2019" name="Emerg. Microbes Infect.">
        <title>Comprehensive subspecies identification of 175 nontuberculous mycobacteria species based on 7547 genomic profiles.</title>
        <authorList>
            <person name="Matsumoto Y."/>
            <person name="Kinjo T."/>
            <person name="Motooka D."/>
            <person name="Nabeya D."/>
            <person name="Jung N."/>
            <person name="Uechi K."/>
            <person name="Horii T."/>
            <person name="Iida T."/>
            <person name="Fujita J."/>
            <person name="Nakamura S."/>
        </authorList>
    </citation>
    <scope>NUCLEOTIDE SEQUENCE [LARGE SCALE GENOMIC DNA]</scope>
    <source>
        <strain evidence="11 12">JCM 17899</strain>
    </source>
</reference>
<keyword evidence="4 9" id="KW-0812">Transmembrane</keyword>
<feature type="transmembrane region" description="Helical" evidence="9">
    <location>
        <begin position="53"/>
        <end position="71"/>
    </location>
</feature>
<dbReference type="InterPro" id="IPR004377">
    <property type="entry name" value="ABC_transpt_DrrB/DrrC"/>
</dbReference>
<evidence type="ECO:0000256" key="8">
    <source>
        <dbReference type="SAM" id="MobiDB-lite"/>
    </source>
</evidence>
<dbReference type="GO" id="GO:0046677">
    <property type="term" value="P:response to antibiotic"/>
    <property type="evidence" value="ECO:0007669"/>
    <property type="project" value="UniProtKB-KW"/>
</dbReference>
<evidence type="ECO:0000256" key="2">
    <source>
        <dbReference type="ARBA" id="ARBA00007783"/>
    </source>
</evidence>
<keyword evidence="5 9" id="KW-1133">Transmembrane helix</keyword>
<comment type="subcellular location">
    <subcellularLocation>
        <location evidence="1">Cell membrane</location>
        <topology evidence="1">Multi-pass membrane protein</topology>
    </subcellularLocation>
</comment>
<dbReference type="NCBIfam" id="TIGR00025">
    <property type="entry name" value="Mtu_efflux"/>
    <property type="match status" value="1"/>
</dbReference>
<dbReference type="GO" id="GO:0140359">
    <property type="term" value="F:ABC-type transporter activity"/>
    <property type="evidence" value="ECO:0007669"/>
    <property type="project" value="InterPro"/>
</dbReference>
<comment type="similarity">
    <text evidence="2">Belongs to the ABC-2 integral membrane protein family.</text>
</comment>
<evidence type="ECO:0000313" key="11">
    <source>
        <dbReference type="EMBL" id="BBY29234.1"/>
    </source>
</evidence>
<evidence type="ECO:0000313" key="12">
    <source>
        <dbReference type="Proteomes" id="UP000467193"/>
    </source>
</evidence>
<proteinExistence type="inferred from homology"/>
<organism evidence="11 12">
    <name type="scientific">Mycolicibacterium sediminis</name>
    <dbReference type="NCBI Taxonomy" id="1286180"/>
    <lineage>
        <taxon>Bacteria</taxon>
        <taxon>Bacillati</taxon>
        <taxon>Actinomycetota</taxon>
        <taxon>Actinomycetes</taxon>
        <taxon>Mycobacteriales</taxon>
        <taxon>Mycobacteriaceae</taxon>
        <taxon>Mycolicibacterium</taxon>
    </lineage>
</organism>
<keyword evidence="3" id="KW-1003">Cell membrane</keyword>
<dbReference type="Proteomes" id="UP000467193">
    <property type="component" value="Chromosome"/>
</dbReference>
<dbReference type="GO" id="GO:0043215">
    <property type="term" value="P:daunorubicin transport"/>
    <property type="evidence" value="ECO:0007669"/>
    <property type="project" value="InterPro"/>
</dbReference>
<evidence type="ECO:0000256" key="3">
    <source>
        <dbReference type="ARBA" id="ARBA00022475"/>
    </source>
</evidence>
<accession>A0A7I7QSE7</accession>
<dbReference type="GO" id="GO:1900753">
    <property type="term" value="P:doxorubicin transport"/>
    <property type="evidence" value="ECO:0007669"/>
    <property type="project" value="InterPro"/>
</dbReference>
<feature type="transmembrane region" description="Helical" evidence="9">
    <location>
        <begin position="144"/>
        <end position="163"/>
    </location>
</feature>
<dbReference type="InterPro" id="IPR013525">
    <property type="entry name" value="ABC2_TM"/>
</dbReference>
<dbReference type="AlphaFoldDB" id="A0A7I7QSE7"/>
<evidence type="ECO:0000256" key="1">
    <source>
        <dbReference type="ARBA" id="ARBA00004651"/>
    </source>
</evidence>
<feature type="transmembrane region" description="Helical" evidence="9">
    <location>
        <begin position="169"/>
        <end position="187"/>
    </location>
</feature>
<dbReference type="EMBL" id="AP022588">
    <property type="protein sequence ID" value="BBY29234.1"/>
    <property type="molecule type" value="Genomic_DNA"/>
</dbReference>
<dbReference type="InterPro" id="IPR000412">
    <property type="entry name" value="ABC_2_transport"/>
</dbReference>
<feature type="domain" description="ABC-2 type transporter transmembrane" evidence="10">
    <location>
        <begin position="74"/>
        <end position="280"/>
    </location>
</feature>
<dbReference type="KEGG" id="msei:MSEDJ_33300"/>
<sequence length="289" mass="30764">MTSATAGLAEGAADSTSNAMSHAIPTSDRPPTSTATQWWVLTIRVITPTLRNGEVLTQIATSIMFTVGYYIPLKNIMGAFVVGMSYGQYLMPLIALQAVAFAAVSAAFRSATDSVEGINKRFKAMAIGSLTPLASRMSASTYRCVIALATALVCGYVIGFRFYGGWLHTVGFCALMLLVGVALSLLGDLIGVSNENPEATVPVMLVPQLFFGLLSVGMQPVERFPEWIQPFVRNQPVSQFVYALRALAGDSADVPGTVTWANVGPALAWIVGLIAVTLVLHARASTRRN</sequence>
<evidence type="ECO:0000256" key="7">
    <source>
        <dbReference type="ARBA" id="ARBA00023251"/>
    </source>
</evidence>
<gene>
    <name evidence="11" type="primary">drrB</name>
    <name evidence="11" type="ORF">MSEDJ_33300</name>
</gene>
<keyword evidence="6 9" id="KW-0472">Membrane</keyword>
<feature type="transmembrane region" description="Helical" evidence="9">
    <location>
        <begin position="91"/>
        <end position="111"/>
    </location>
</feature>
<dbReference type="Pfam" id="PF12698">
    <property type="entry name" value="ABC2_membrane_3"/>
    <property type="match status" value="1"/>
</dbReference>
<keyword evidence="7" id="KW-0046">Antibiotic resistance</keyword>
<dbReference type="PIRSF" id="PIRSF006648">
    <property type="entry name" value="DrrB"/>
    <property type="match status" value="1"/>
</dbReference>
<keyword evidence="12" id="KW-1185">Reference proteome</keyword>
<evidence type="ECO:0000259" key="10">
    <source>
        <dbReference type="Pfam" id="PF12698"/>
    </source>
</evidence>